<feature type="compositionally biased region" description="Low complexity" evidence="1">
    <location>
        <begin position="161"/>
        <end position="183"/>
    </location>
</feature>
<keyword evidence="3" id="KW-0732">Signal</keyword>
<reference evidence="5" key="1">
    <citation type="journal article" date="2017" name="Genome Biol.">
        <title>Comparative genomics reveals high biological diversity and specific adaptations in the industrially and medically important fungal genus Aspergillus.</title>
        <authorList>
            <person name="de Vries R.P."/>
            <person name="Riley R."/>
            <person name="Wiebenga A."/>
            <person name="Aguilar-Osorio G."/>
            <person name="Amillis S."/>
            <person name="Uchima C.A."/>
            <person name="Anderluh G."/>
            <person name="Asadollahi M."/>
            <person name="Askin M."/>
            <person name="Barry K."/>
            <person name="Battaglia E."/>
            <person name="Bayram O."/>
            <person name="Benocci T."/>
            <person name="Braus-Stromeyer S.A."/>
            <person name="Caldana C."/>
            <person name="Canovas D."/>
            <person name="Cerqueira G.C."/>
            <person name="Chen F."/>
            <person name="Chen W."/>
            <person name="Choi C."/>
            <person name="Clum A."/>
            <person name="Dos Santos R.A."/>
            <person name="Damasio A.R."/>
            <person name="Diallinas G."/>
            <person name="Emri T."/>
            <person name="Fekete E."/>
            <person name="Flipphi M."/>
            <person name="Freyberg S."/>
            <person name="Gallo A."/>
            <person name="Gournas C."/>
            <person name="Habgood R."/>
            <person name="Hainaut M."/>
            <person name="Harispe M.L."/>
            <person name="Henrissat B."/>
            <person name="Hilden K.S."/>
            <person name="Hope R."/>
            <person name="Hossain A."/>
            <person name="Karabika E."/>
            <person name="Karaffa L."/>
            <person name="Karanyi Z."/>
            <person name="Krasevec N."/>
            <person name="Kuo A."/>
            <person name="Kusch H."/>
            <person name="LaButti K."/>
            <person name="Lagendijk E.L."/>
            <person name="Lapidus A."/>
            <person name="Levasseur A."/>
            <person name="Lindquist E."/>
            <person name="Lipzen A."/>
            <person name="Logrieco A.F."/>
            <person name="MacCabe A."/>
            <person name="Maekelae M.R."/>
            <person name="Malavazi I."/>
            <person name="Melin P."/>
            <person name="Meyer V."/>
            <person name="Mielnichuk N."/>
            <person name="Miskei M."/>
            <person name="Molnar A.P."/>
            <person name="Mule G."/>
            <person name="Ngan C.Y."/>
            <person name="Orejas M."/>
            <person name="Orosz E."/>
            <person name="Ouedraogo J.P."/>
            <person name="Overkamp K.M."/>
            <person name="Park H.-S."/>
            <person name="Perrone G."/>
            <person name="Piumi F."/>
            <person name="Punt P.J."/>
            <person name="Ram A.F."/>
            <person name="Ramon A."/>
            <person name="Rauscher S."/>
            <person name="Record E."/>
            <person name="Riano-Pachon D.M."/>
            <person name="Robert V."/>
            <person name="Roehrig J."/>
            <person name="Ruller R."/>
            <person name="Salamov A."/>
            <person name="Salih N.S."/>
            <person name="Samson R.A."/>
            <person name="Sandor E."/>
            <person name="Sanguinetti M."/>
            <person name="Schuetze T."/>
            <person name="Sepcic K."/>
            <person name="Shelest E."/>
            <person name="Sherlock G."/>
            <person name="Sophianopoulou V."/>
            <person name="Squina F.M."/>
            <person name="Sun H."/>
            <person name="Susca A."/>
            <person name="Todd R.B."/>
            <person name="Tsang A."/>
            <person name="Unkles S.E."/>
            <person name="van de Wiele N."/>
            <person name="van Rossen-Uffink D."/>
            <person name="Oliveira J.V."/>
            <person name="Vesth T.C."/>
            <person name="Visser J."/>
            <person name="Yu J.-H."/>
            <person name="Zhou M."/>
            <person name="Andersen M.R."/>
            <person name="Archer D.B."/>
            <person name="Baker S.E."/>
            <person name="Benoit I."/>
            <person name="Brakhage A.A."/>
            <person name="Braus G.H."/>
            <person name="Fischer R."/>
            <person name="Frisvad J.C."/>
            <person name="Goldman G.H."/>
            <person name="Houbraken J."/>
            <person name="Oakley B."/>
            <person name="Pocsi I."/>
            <person name="Scazzocchio C."/>
            <person name="Seiboth B."/>
            <person name="vanKuyk P.A."/>
            <person name="Wortman J."/>
            <person name="Dyer P.S."/>
            <person name="Grigoriev I.V."/>
        </authorList>
    </citation>
    <scope>NUCLEOTIDE SEQUENCE [LARGE SCALE GENOMIC DNA]</scope>
    <source>
        <strain evidence="5">ITEM 5010</strain>
    </source>
</reference>
<dbReference type="Proteomes" id="UP000188318">
    <property type="component" value="Unassembled WGS sequence"/>
</dbReference>
<feature type="signal peptide" evidence="3">
    <location>
        <begin position="1"/>
        <end position="38"/>
    </location>
</feature>
<evidence type="ECO:0000313" key="5">
    <source>
        <dbReference type="Proteomes" id="UP000188318"/>
    </source>
</evidence>
<dbReference type="OMA" id="CENPFEV"/>
<keyword evidence="5" id="KW-1185">Reference proteome</keyword>
<accession>A0A1R3RXP9</accession>
<organism evidence="4 5">
    <name type="scientific">Aspergillus carbonarius (strain ITEM 5010)</name>
    <dbReference type="NCBI Taxonomy" id="602072"/>
    <lineage>
        <taxon>Eukaryota</taxon>
        <taxon>Fungi</taxon>
        <taxon>Dikarya</taxon>
        <taxon>Ascomycota</taxon>
        <taxon>Pezizomycotina</taxon>
        <taxon>Eurotiomycetes</taxon>
        <taxon>Eurotiomycetidae</taxon>
        <taxon>Eurotiales</taxon>
        <taxon>Aspergillaceae</taxon>
        <taxon>Aspergillus</taxon>
        <taxon>Aspergillus subgen. Circumdati</taxon>
    </lineage>
</organism>
<evidence type="ECO:0000256" key="1">
    <source>
        <dbReference type="SAM" id="MobiDB-lite"/>
    </source>
</evidence>
<dbReference type="AlphaFoldDB" id="A0A1R3RXP9"/>
<evidence type="ECO:0008006" key="6">
    <source>
        <dbReference type="Google" id="ProtNLM"/>
    </source>
</evidence>
<sequence length="288" mass="30690">MHPSQLPYRLLPTAPTATISTFFYLLILLLSTAPPTIAAESCYWPNGQTDTNYVPCPNSKTCCLRGEACLSNGLCYGPKLNIAYRGACTDDSWPISECPRVCYTEIPDHWANLFSCPNSSTNIFTCGYAGWATDVCDQNLGTWQWDSGNVTVGQNGLTSVSTTNSANTTNATTATTPTVSVSSGPSNLTTSSGLISTATTSPSSNISAIALGAGLGAGLGVPLLVISAFLVYFCVRVRRRLRAAGLEGHENPRRVPYRHQSVVEIATQSHNMATELDGFRAGRAELYG</sequence>
<name>A0A1R3RXP9_ASPC5</name>
<dbReference type="STRING" id="602072.A0A1R3RXP9"/>
<dbReference type="EMBL" id="KV907495">
    <property type="protein sequence ID" value="OOF99230.1"/>
    <property type="molecule type" value="Genomic_DNA"/>
</dbReference>
<keyword evidence="2" id="KW-1133">Transmembrane helix</keyword>
<evidence type="ECO:0000256" key="2">
    <source>
        <dbReference type="SAM" id="Phobius"/>
    </source>
</evidence>
<proteinExistence type="predicted"/>
<dbReference type="VEuPathDB" id="FungiDB:ASPCADRAFT_127793"/>
<gene>
    <name evidence="4" type="ORF">ASPCADRAFT_127793</name>
</gene>
<feature type="chain" id="PRO_5010372602" description="Mid2 domain-containing protein" evidence="3">
    <location>
        <begin position="39"/>
        <end position="288"/>
    </location>
</feature>
<keyword evidence="2" id="KW-0812">Transmembrane</keyword>
<feature type="transmembrane region" description="Helical" evidence="2">
    <location>
        <begin position="209"/>
        <end position="235"/>
    </location>
</feature>
<feature type="region of interest" description="Disordered" evidence="1">
    <location>
        <begin position="161"/>
        <end position="186"/>
    </location>
</feature>
<evidence type="ECO:0000256" key="3">
    <source>
        <dbReference type="SAM" id="SignalP"/>
    </source>
</evidence>
<protein>
    <recommendedName>
        <fullName evidence="6">Mid2 domain-containing protein</fullName>
    </recommendedName>
</protein>
<evidence type="ECO:0000313" key="4">
    <source>
        <dbReference type="EMBL" id="OOF99230.1"/>
    </source>
</evidence>
<dbReference type="OrthoDB" id="5215637at2759"/>
<keyword evidence="2" id="KW-0472">Membrane</keyword>